<proteinExistence type="evidence at transcript level"/>
<feature type="chain" id="PRO_5001518440" evidence="4">
    <location>
        <begin position="19"/>
        <end position="159"/>
    </location>
</feature>
<dbReference type="InterPro" id="IPR050098">
    <property type="entry name" value="TFPI/VKTCI-like"/>
</dbReference>
<feature type="domain" description="BPTI/Kunitz inhibitor" evidence="5">
    <location>
        <begin position="40"/>
        <end position="96"/>
    </location>
</feature>
<evidence type="ECO:0000313" key="6">
    <source>
        <dbReference type="EMBL" id="JAC30614.1"/>
    </source>
</evidence>
<evidence type="ECO:0000256" key="3">
    <source>
        <dbReference type="ARBA" id="ARBA00023157"/>
    </source>
</evidence>
<dbReference type="EMBL" id="GBBM01004804">
    <property type="protein sequence ID" value="JAC30614.1"/>
    <property type="molecule type" value="mRNA"/>
</dbReference>
<accession>A0A023G9U3</accession>
<dbReference type="SMART" id="SM00131">
    <property type="entry name" value="KU"/>
    <property type="match status" value="2"/>
</dbReference>
<name>A0A023G9U3_AMBTT</name>
<dbReference type="SUPFAM" id="SSF57362">
    <property type="entry name" value="BPTI-like"/>
    <property type="match status" value="2"/>
</dbReference>
<dbReference type="Gene3D" id="4.10.410.10">
    <property type="entry name" value="Pancreatic trypsin inhibitor Kunitz domain"/>
    <property type="match status" value="2"/>
</dbReference>
<organism evidence="6">
    <name type="scientific">Amblyomma triste</name>
    <name type="common">Neotropical tick</name>
    <dbReference type="NCBI Taxonomy" id="251400"/>
    <lineage>
        <taxon>Eukaryota</taxon>
        <taxon>Metazoa</taxon>
        <taxon>Ecdysozoa</taxon>
        <taxon>Arthropoda</taxon>
        <taxon>Chelicerata</taxon>
        <taxon>Arachnida</taxon>
        <taxon>Acari</taxon>
        <taxon>Parasitiformes</taxon>
        <taxon>Ixodida</taxon>
        <taxon>Ixodoidea</taxon>
        <taxon>Ixodidae</taxon>
        <taxon>Amblyomminae</taxon>
        <taxon>Amblyomma</taxon>
    </lineage>
</organism>
<evidence type="ECO:0000256" key="2">
    <source>
        <dbReference type="ARBA" id="ARBA00022900"/>
    </source>
</evidence>
<keyword evidence="3" id="KW-1015">Disulfide bond</keyword>
<dbReference type="AlphaFoldDB" id="A0A023G9U3"/>
<keyword evidence="1" id="KW-0646">Protease inhibitor</keyword>
<dbReference type="Pfam" id="PF00014">
    <property type="entry name" value="Kunitz_BPTI"/>
    <property type="match status" value="1"/>
</dbReference>
<keyword evidence="2" id="KW-0722">Serine protease inhibitor</keyword>
<evidence type="ECO:0000259" key="5">
    <source>
        <dbReference type="PROSITE" id="PS50279"/>
    </source>
</evidence>
<evidence type="ECO:0000256" key="4">
    <source>
        <dbReference type="SAM" id="SignalP"/>
    </source>
</evidence>
<dbReference type="GO" id="GO:0004867">
    <property type="term" value="F:serine-type endopeptidase inhibitor activity"/>
    <property type="evidence" value="ECO:0007669"/>
    <property type="project" value="UniProtKB-KW"/>
</dbReference>
<dbReference type="GO" id="GO:0005615">
    <property type="term" value="C:extracellular space"/>
    <property type="evidence" value="ECO:0007669"/>
    <property type="project" value="TreeGrafter"/>
</dbReference>
<dbReference type="InterPro" id="IPR002223">
    <property type="entry name" value="Kunitz_BPTI"/>
</dbReference>
<reference evidence="6" key="1">
    <citation type="submission" date="2014-03" db="EMBL/GenBank/DDBJ databases">
        <title>The sialotranscriptome of Amblyomma triste, Amblyomma parvum and Amblyomma cajennense ticks, uncovered by 454-based RNA-seq.</title>
        <authorList>
            <person name="Garcia G.R."/>
            <person name="Gardinassi L.G."/>
            <person name="Ribeiro J.M."/>
            <person name="Anatriello E."/>
            <person name="Ferreira B.R."/>
            <person name="Moreira H.N."/>
            <person name="Mafra C."/>
            <person name="Olegario M.M."/>
            <person name="Szabo P.J."/>
            <person name="Miranda-Santos I.K."/>
            <person name="Maruyama S.R."/>
        </authorList>
    </citation>
    <scope>NUCLEOTIDE SEQUENCE</scope>
    <source>
        <strain evidence="6">Mato Grasso do Sul</strain>
        <tissue evidence="6">Salivary glands</tissue>
    </source>
</reference>
<dbReference type="PANTHER" id="PTHR10083:SF374">
    <property type="entry name" value="BPTI_KUNITZ INHIBITOR DOMAIN-CONTAINING PROTEIN"/>
    <property type="match status" value="1"/>
</dbReference>
<protein>
    <submittedName>
        <fullName evidence="6">Putative tick kunitz 1</fullName>
    </submittedName>
</protein>
<feature type="signal peptide" evidence="4">
    <location>
        <begin position="1"/>
        <end position="18"/>
    </location>
</feature>
<dbReference type="InterPro" id="IPR036880">
    <property type="entry name" value="Kunitz_BPTI_sf"/>
</dbReference>
<keyword evidence="4" id="KW-0732">Signal</keyword>
<dbReference type="PANTHER" id="PTHR10083">
    <property type="entry name" value="KUNITZ-TYPE PROTEASE INHIBITOR-RELATED"/>
    <property type="match status" value="1"/>
</dbReference>
<evidence type="ECO:0000256" key="1">
    <source>
        <dbReference type="ARBA" id="ARBA00022690"/>
    </source>
</evidence>
<dbReference type="PROSITE" id="PS50279">
    <property type="entry name" value="BPTI_KUNITZ_2"/>
    <property type="match status" value="1"/>
</dbReference>
<sequence>MDHIIFVLSACLIGAACGQRAFLLGEERTLRSTGDNSTRCNLTGNLVGTDCSGDIPVGRYTYNKYTKKCEYFVPLSCSEKPNENNFPTRKECFETCMRTSACLLPERGRRIGLFSAFTYNIKDDICKSIKYTIGKDFWPKYNKFETEEQCRSECTPRRQ</sequence>